<evidence type="ECO:0000256" key="1">
    <source>
        <dbReference type="ARBA" id="ARBA00023002"/>
    </source>
</evidence>
<reference evidence="3 4" key="1">
    <citation type="submission" date="2015-09" db="EMBL/GenBank/DDBJ databases">
        <title>Sorangium comparison.</title>
        <authorList>
            <person name="Zaburannyi N."/>
            <person name="Bunk B."/>
            <person name="Overmann J."/>
            <person name="Mueller R."/>
        </authorList>
    </citation>
    <scope>NUCLEOTIDE SEQUENCE [LARGE SCALE GENOMIC DNA]</scope>
    <source>
        <strain evidence="3 4">So ceGT47</strain>
    </source>
</reference>
<dbReference type="PANTHER" id="PTHR13847">
    <property type="entry name" value="SARCOSINE DEHYDROGENASE-RELATED"/>
    <property type="match status" value="1"/>
</dbReference>
<organism evidence="3 4">
    <name type="scientific">Sorangium cellulosum</name>
    <name type="common">Polyangium cellulosum</name>
    <dbReference type="NCBI Taxonomy" id="56"/>
    <lineage>
        <taxon>Bacteria</taxon>
        <taxon>Pseudomonadati</taxon>
        <taxon>Myxococcota</taxon>
        <taxon>Polyangia</taxon>
        <taxon>Polyangiales</taxon>
        <taxon>Polyangiaceae</taxon>
        <taxon>Sorangium</taxon>
    </lineage>
</organism>
<dbReference type="InterPro" id="IPR036188">
    <property type="entry name" value="FAD/NAD-bd_sf"/>
</dbReference>
<protein>
    <recommendedName>
        <fullName evidence="2">FAD dependent oxidoreductase domain-containing protein</fullName>
    </recommendedName>
</protein>
<dbReference type="InterPro" id="IPR006076">
    <property type="entry name" value="FAD-dep_OxRdtase"/>
</dbReference>
<evidence type="ECO:0000313" key="3">
    <source>
        <dbReference type="EMBL" id="AUX23787.1"/>
    </source>
</evidence>
<sequence>MGQRAADVVVVGGGILGRAIALELLREGARVTMIYPRDHGRDSATLAAGAMIGAFGELTPEHDGPSERARLDFRIRAQDLHPRWLDALRQMSGRPIFSTRGIFMIARRGSAEDARNLQHIRSKLDEHGRRWEEVDPGQVPGLAPSASHAVAESLFLRDDLTIDAAELMDALAAAIAAHPRSSSIDERVLAVEPDAGERGWVVRTRFARVSAPNVVVCAGARVPEALGEATLARLRLPVLYFAKGIGCVVSGAPPFPHAIRTPNRAEACGLHVVPRAGGRLYIGASNHYGYASAAARGVTPGELGAIVVDAVRQINEALRDTTVEELRFGLRPMTGDDAPLLGATPLPGLFLGTGTWRTGIVMAPLAARVVAAEVLGRPPRRENPFAMTAARAPSSPRDLNVAHLHVNVGLEAYHRARQTNDEADIALARAACGEYVRIAGEEADPRIVALIERLAARATIAGDVW</sequence>
<gene>
    <name evidence="3" type="ORF">SOCEGT47_043170</name>
</gene>
<accession>A0A4P2Q392</accession>
<feature type="domain" description="FAD dependent oxidoreductase" evidence="2">
    <location>
        <begin position="7"/>
        <end position="372"/>
    </location>
</feature>
<dbReference type="SUPFAM" id="SSF51905">
    <property type="entry name" value="FAD/NAD(P)-binding domain"/>
    <property type="match status" value="1"/>
</dbReference>
<evidence type="ECO:0000259" key="2">
    <source>
        <dbReference type="Pfam" id="PF01266"/>
    </source>
</evidence>
<proteinExistence type="predicted"/>
<dbReference type="GO" id="GO:0016491">
    <property type="term" value="F:oxidoreductase activity"/>
    <property type="evidence" value="ECO:0007669"/>
    <property type="project" value="UniProtKB-KW"/>
</dbReference>
<evidence type="ECO:0000313" key="4">
    <source>
        <dbReference type="Proteomes" id="UP000295781"/>
    </source>
</evidence>
<dbReference type="Gene3D" id="3.30.9.10">
    <property type="entry name" value="D-Amino Acid Oxidase, subunit A, domain 2"/>
    <property type="match status" value="1"/>
</dbReference>
<dbReference type="PANTHER" id="PTHR13847:SF289">
    <property type="entry name" value="GLYCINE OXIDASE"/>
    <property type="match status" value="1"/>
</dbReference>
<keyword evidence="1" id="KW-0560">Oxidoreductase</keyword>
<name>A0A4P2Q392_SORCE</name>
<dbReference type="Proteomes" id="UP000295781">
    <property type="component" value="Chromosome"/>
</dbReference>
<dbReference type="EMBL" id="CP012670">
    <property type="protein sequence ID" value="AUX23787.1"/>
    <property type="molecule type" value="Genomic_DNA"/>
</dbReference>
<dbReference type="Gene3D" id="3.50.50.60">
    <property type="entry name" value="FAD/NAD(P)-binding domain"/>
    <property type="match status" value="1"/>
</dbReference>
<dbReference type="OrthoDB" id="9805337at2"/>
<dbReference type="Pfam" id="PF01266">
    <property type="entry name" value="DAO"/>
    <property type="match status" value="1"/>
</dbReference>
<dbReference type="GO" id="GO:0005737">
    <property type="term" value="C:cytoplasm"/>
    <property type="evidence" value="ECO:0007669"/>
    <property type="project" value="TreeGrafter"/>
</dbReference>
<dbReference type="AlphaFoldDB" id="A0A4P2Q392"/>
<dbReference type="RefSeq" id="WP_129349213.1">
    <property type="nucleotide sequence ID" value="NZ_CP012670.1"/>
</dbReference>